<dbReference type="Pfam" id="PF00748">
    <property type="entry name" value="Calpain_inhib"/>
    <property type="match status" value="1"/>
</dbReference>
<feature type="region of interest" description="Disordered" evidence="12">
    <location>
        <begin position="1"/>
        <end position="22"/>
    </location>
</feature>
<evidence type="ECO:0000256" key="11">
    <source>
        <dbReference type="ARBA" id="ARBA00033013"/>
    </source>
</evidence>
<feature type="compositionally biased region" description="Low complexity" evidence="12">
    <location>
        <begin position="131"/>
        <end position="141"/>
    </location>
</feature>
<feature type="compositionally biased region" description="Pro residues" evidence="12">
    <location>
        <begin position="49"/>
        <end position="58"/>
    </location>
</feature>
<feature type="region of interest" description="Disordered" evidence="12">
    <location>
        <begin position="42"/>
        <end position="159"/>
    </location>
</feature>
<comment type="function">
    <text evidence="1">Specific inhibition of calpain (calcium-dependent cysteine protease). Plays a key role in postmortem tenderization of meat and have been proposed to be involved in muscle protein degradation in living tissue.</text>
</comment>
<dbReference type="KEGG" id="tng:GSTEN00000488G001"/>
<evidence type="ECO:0000313" key="13">
    <source>
        <dbReference type="EMBL" id="CAF87608.1"/>
    </source>
</evidence>
<dbReference type="PANTHER" id="PTHR10077">
    <property type="entry name" value="CALPASTATIN"/>
    <property type="match status" value="1"/>
</dbReference>
<keyword evidence="5" id="KW-0597">Phosphoprotein</keyword>
<keyword evidence="7" id="KW-0789">Thiol protease inhibitor</keyword>
<evidence type="ECO:0000256" key="4">
    <source>
        <dbReference type="ARBA" id="ARBA00022499"/>
    </source>
</evidence>
<comment type="caution">
    <text evidence="13">The sequence shown here is derived from an EMBL/GenBank/DDBJ whole genome shotgun (WGS) entry which is preliminary data.</text>
</comment>
<keyword evidence="4" id="KW-1017">Isopeptide bond</keyword>
<proteinExistence type="inferred from homology"/>
<feature type="compositionally biased region" description="Pro residues" evidence="12">
    <location>
        <begin position="142"/>
        <end position="159"/>
    </location>
</feature>
<protein>
    <recommendedName>
        <fullName evidence="3">Calpastatin</fullName>
    </recommendedName>
    <alternativeName>
        <fullName evidence="11">Calpain inhibitor</fullName>
    </alternativeName>
</protein>
<comment type="similarity">
    <text evidence="2">Belongs to the protease inhibitor I27 (calpastatin) family.</text>
</comment>
<dbReference type="GO" id="GO:0005737">
    <property type="term" value="C:cytoplasm"/>
    <property type="evidence" value="ECO:0007669"/>
    <property type="project" value="TreeGrafter"/>
</dbReference>
<evidence type="ECO:0000256" key="10">
    <source>
        <dbReference type="ARBA" id="ARBA00022990"/>
    </source>
</evidence>
<keyword evidence="6" id="KW-0646">Protease inhibitor</keyword>
<sequence>KVESSAVPPATGKQDKKDKAAQVRLCPCPEAASAGYTGRVPAVRTLSCPPSPPPPPPQDASMSLDALSALCDTLPEDAPKPESPKLRPEDVVSVRARRFKEEELKKLPAPKPEPSMSTGDALDILSGDFMSSSAAPAVQAPVPAPSAPGPAPSAPPAVK</sequence>
<evidence type="ECO:0000256" key="3">
    <source>
        <dbReference type="ARBA" id="ARBA00017619"/>
    </source>
</evidence>
<dbReference type="GO" id="GO:0010859">
    <property type="term" value="F:calcium-dependent cysteine-type endopeptidase inhibitor activity"/>
    <property type="evidence" value="ECO:0007669"/>
    <property type="project" value="TreeGrafter"/>
</dbReference>
<evidence type="ECO:0000256" key="5">
    <source>
        <dbReference type="ARBA" id="ARBA00022553"/>
    </source>
</evidence>
<evidence type="ECO:0000256" key="9">
    <source>
        <dbReference type="ARBA" id="ARBA00022843"/>
    </source>
</evidence>
<feature type="non-terminal residue" evidence="13">
    <location>
        <position position="159"/>
    </location>
</feature>
<evidence type="ECO:0000256" key="1">
    <source>
        <dbReference type="ARBA" id="ARBA00002637"/>
    </source>
</evidence>
<reference evidence="13" key="1">
    <citation type="journal article" date="2004" name="Nature">
        <title>Genome duplication in the teleost fish Tetraodon nigroviridis reveals the early vertebrate proto-karyotype.</title>
        <authorList>
            <person name="Jaillon O."/>
            <person name="Aury J.-M."/>
            <person name="Brunet F."/>
            <person name="Petit J.-L."/>
            <person name="Stange-Thomann N."/>
            <person name="Mauceli E."/>
            <person name="Bouneau L."/>
            <person name="Fischer C."/>
            <person name="Ozouf-Costaz C."/>
            <person name="Bernot A."/>
            <person name="Nicaud S."/>
            <person name="Jaffe D."/>
            <person name="Fisher S."/>
            <person name="Lutfalla G."/>
            <person name="Dossat C."/>
            <person name="Segurens B."/>
            <person name="Dasilva C."/>
            <person name="Salanoubat M."/>
            <person name="Levy M."/>
            <person name="Boudet N."/>
            <person name="Castellano S."/>
            <person name="Anthouard V."/>
            <person name="Jubin C."/>
            <person name="Castelli V."/>
            <person name="Katinka M."/>
            <person name="Vacherie B."/>
            <person name="Biemont C."/>
            <person name="Skalli Z."/>
            <person name="Cattolico L."/>
            <person name="Poulain J."/>
            <person name="De Berardinis V."/>
            <person name="Cruaud C."/>
            <person name="Duprat S."/>
            <person name="Brottier P."/>
            <person name="Coutanceau J.-P."/>
            <person name="Gouzy J."/>
            <person name="Parra G."/>
            <person name="Lardier G."/>
            <person name="Chapple C."/>
            <person name="McKernan K.J."/>
            <person name="McEwan P."/>
            <person name="Bosak S."/>
            <person name="Kellis M."/>
            <person name="Volff J.-N."/>
            <person name="Guigo R."/>
            <person name="Zody M.C."/>
            <person name="Mesirov J."/>
            <person name="Lindblad-Toh K."/>
            <person name="Birren B."/>
            <person name="Nusbaum C."/>
            <person name="Kahn D."/>
            <person name="Robinson-Rechavi M."/>
            <person name="Laudet V."/>
            <person name="Schachter V."/>
            <person name="Quetier F."/>
            <person name="Saurin W."/>
            <person name="Scarpelli C."/>
            <person name="Wincker P."/>
            <person name="Lander E.S."/>
            <person name="Weissenbach J."/>
            <person name="Roest Crollius H."/>
        </authorList>
    </citation>
    <scope>NUCLEOTIDE SEQUENCE [LARGE SCALE GENOMIC DNA]</scope>
</reference>
<evidence type="ECO:0000256" key="8">
    <source>
        <dbReference type="ARBA" id="ARBA00022737"/>
    </source>
</evidence>
<evidence type="ECO:0000256" key="2">
    <source>
        <dbReference type="ARBA" id="ARBA00009487"/>
    </source>
</evidence>
<reference evidence="13" key="2">
    <citation type="submission" date="2004-02" db="EMBL/GenBank/DDBJ databases">
        <authorList>
            <consortium name="Genoscope"/>
            <consortium name="Whitehead Institute Centre for Genome Research"/>
        </authorList>
    </citation>
    <scope>NUCLEOTIDE SEQUENCE</scope>
</reference>
<keyword evidence="8" id="KW-0677">Repeat</keyword>
<dbReference type="InterPro" id="IPR001259">
    <property type="entry name" value="Prot_inh_calpain"/>
</dbReference>
<organism evidence="13">
    <name type="scientific">Tetraodon nigroviridis</name>
    <name type="common">Spotted green pufferfish</name>
    <name type="synonym">Chelonodon nigroviridis</name>
    <dbReference type="NCBI Taxonomy" id="99883"/>
    <lineage>
        <taxon>Eukaryota</taxon>
        <taxon>Metazoa</taxon>
        <taxon>Chordata</taxon>
        <taxon>Craniata</taxon>
        <taxon>Vertebrata</taxon>
        <taxon>Euteleostomi</taxon>
        <taxon>Actinopterygii</taxon>
        <taxon>Neopterygii</taxon>
        <taxon>Teleostei</taxon>
        <taxon>Neoteleostei</taxon>
        <taxon>Acanthomorphata</taxon>
        <taxon>Eupercaria</taxon>
        <taxon>Tetraodontiformes</taxon>
        <taxon>Tetradontoidea</taxon>
        <taxon>Tetraodontidae</taxon>
        <taxon>Tetraodon</taxon>
    </lineage>
</organism>
<dbReference type="AlphaFoldDB" id="Q4THM4"/>
<keyword evidence="10" id="KW-0007">Acetylation</keyword>
<name>Q4THM4_TETNG</name>
<dbReference type="OrthoDB" id="8926414at2759"/>
<keyword evidence="9" id="KW-0832">Ubl conjugation</keyword>
<feature type="compositionally biased region" description="Basic and acidic residues" evidence="12">
    <location>
        <begin position="77"/>
        <end position="92"/>
    </location>
</feature>
<evidence type="ECO:0000256" key="7">
    <source>
        <dbReference type="ARBA" id="ARBA00022704"/>
    </source>
</evidence>
<evidence type="ECO:0000256" key="12">
    <source>
        <dbReference type="SAM" id="MobiDB-lite"/>
    </source>
</evidence>
<dbReference type="InterPro" id="IPR026998">
    <property type="entry name" value="Calpastatin"/>
</dbReference>
<dbReference type="EMBL" id="CAAE01002830">
    <property type="protein sequence ID" value="CAF87608.1"/>
    <property type="molecule type" value="Genomic_DNA"/>
</dbReference>
<accession>Q4THM4</accession>
<feature type="non-terminal residue" evidence="13">
    <location>
        <position position="1"/>
    </location>
</feature>
<evidence type="ECO:0000256" key="6">
    <source>
        <dbReference type="ARBA" id="ARBA00022690"/>
    </source>
</evidence>
<gene>
    <name evidence="13" type="ORF">GSTENG00000488001</name>
</gene>
<dbReference type="PANTHER" id="PTHR10077:SF0">
    <property type="entry name" value="CALPASTATIN"/>
    <property type="match status" value="1"/>
</dbReference>